<gene>
    <name evidence="2" type="ORF">RU86_GL001852</name>
</gene>
<feature type="transmembrane region" description="Helical" evidence="1">
    <location>
        <begin position="164"/>
        <end position="183"/>
    </location>
</feature>
<dbReference type="EMBL" id="JXJW01000005">
    <property type="protein sequence ID" value="PCS07795.1"/>
    <property type="molecule type" value="Genomic_DNA"/>
</dbReference>
<keyword evidence="1" id="KW-0472">Membrane</keyword>
<feature type="transmembrane region" description="Helical" evidence="1">
    <location>
        <begin position="88"/>
        <end position="113"/>
    </location>
</feature>
<feature type="transmembrane region" description="Helical" evidence="1">
    <location>
        <begin position="133"/>
        <end position="157"/>
    </location>
</feature>
<proteinExistence type="predicted"/>
<reference evidence="2 3" key="1">
    <citation type="submission" date="2014-12" db="EMBL/GenBank/DDBJ databases">
        <title>Draft genome sequences of 10 type strains of Lactococcus.</title>
        <authorList>
            <person name="Sun Z."/>
            <person name="Zhong Z."/>
            <person name="Liu W."/>
            <person name="Zhang W."/>
            <person name="Zhang H."/>
        </authorList>
    </citation>
    <scope>NUCLEOTIDE SEQUENCE [LARGE SCALE GENOMIC DNA]</scope>
    <source>
        <strain evidence="2 3">DSM 6634</strain>
    </source>
</reference>
<feature type="transmembrane region" description="Helical" evidence="1">
    <location>
        <begin position="50"/>
        <end position="67"/>
    </location>
</feature>
<keyword evidence="1" id="KW-1133">Transmembrane helix</keyword>
<dbReference type="Proteomes" id="UP000218282">
    <property type="component" value="Unassembled WGS sequence"/>
</dbReference>
<evidence type="ECO:0000256" key="1">
    <source>
        <dbReference type="SAM" id="Phobius"/>
    </source>
</evidence>
<feature type="transmembrane region" description="Helical" evidence="1">
    <location>
        <begin position="214"/>
        <end position="232"/>
    </location>
</feature>
<evidence type="ECO:0000313" key="3">
    <source>
        <dbReference type="Proteomes" id="UP000218282"/>
    </source>
</evidence>
<dbReference type="RefSeq" id="WP_096814079.1">
    <property type="nucleotide sequence ID" value="NZ_JXJW01000005.1"/>
</dbReference>
<protein>
    <submittedName>
        <fullName evidence="2">Uncharacterized protein</fullName>
    </submittedName>
</protein>
<keyword evidence="3" id="KW-1185">Reference proteome</keyword>
<comment type="caution">
    <text evidence="2">The sequence shown here is derived from an EMBL/GenBank/DDBJ whole genome shotgun (WGS) entry which is preliminary data.</text>
</comment>
<organism evidence="2 3">
    <name type="scientific">Pseudolactococcus piscium</name>
    <dbReference type="NCBI Taxonomy" id="1364"/>
    <lineage>
        <taxon>Bacteria</taxon>
        <taxon>Bacillati</taxon>
        <taxon>Bacillota</taxon>
        <taxon>Bacilli</taxon>
        <taxon>Lactobacillales</taxon>
        <taxon>Streptococcaceae</taxon>
        <taxon>Pseudolactococcus</taxon>
    </lineage>
</organism>
<sequence>MKLKTAMTYRFIYQLKSLGIFYLYFVLFTLIFPAMAIFVAGGTLSSQSDLMFPAIIFAFVVALIGIQTDFKFFIQNGMNRLHILLTNILTNFVISNIIALTMLLFYQVFKSIALANFHYMFLLIDQYNPKHPLLYYGFLLSFIFFATTLGALCGLFFDRFSTVVRLIIGAGVILLPFLFGTIFTSLSHAARQEVATALGHLIGISDKGLNATPLLMTILVLTVINIIIIYLMNHRRELRRIS</sequence>
<name>A0A2A5S2T8_9LACT</name>
<dbReference type="AlphaFoldDB" id="A0A2A5S2T8"/>
<keyword evidence="1" id="KW-0812">Transmembrane</keyword>
<evidence type="ECO:0000313" key="2">
    <source>
        <dbReference type="EMBL" id="PCS07795.1"/>
    </source>
</evidence>
<feature type="transmembrane region" description="Helical" evidence="1">
    <location>
        <begin position="21"/>
        <end position="44"/>
    </location>
</feature>
<accession>A0A2A5S2T8</accession>